<keyword evidence="1" id="KW-0812">Transmembrane</keyword>
<keyword evidence="1" id="KW-0472">Membrane</keyword>
<dbReference type="EMBL" id="FXSZ01000001">
    <property type="protein sequence ID" value="SMO38201.1"/>
    <property type="molecule type" value="Genomic_DNA"/>
</dbReference>
<organism evidence="2 3">
    <name type="scientific">Solitalea koreensis</name>
    <dbReference type="NCBI Taxonomy" id="543615"/>
    <lineage>
        <taxon>Bacteria</taxon>
        <taxon>Pseudomonadati</taxon>
        <taxon>Bacteroidota</taxon>
        <taxon>Sphingobacteriia</taxon>
        <taxon>Sphingobacteriales</taxon>
        <taxon>Sphingobacteriaceae</taxon>
        <taxon>Solitalea</taxon>
    </lineage>
</organism>
<protein>
    <recommendedName>
        <fullName evidence="4">ATP synthase protein I</fullName>
    </recommendedName>
</protein>
<dbReference type="OrthoDB" id="981547at2"/>
<gene>
    <name evidence="2" type="ORF">SAMN06265350_101400</name>
</gene>
<dbReference type="RefSeq" id="WP_142601000.1">
    <property type="nucleotide sequence ID" value="NZ_FXSZ01000001.1"/>
</dbReference>
<evidence type="ECO:0000256" key="1">
    <source>
        <dbReference type="SAM" id="Phobius"/>
    </source>
</evidence>
<accession>A0A521ATZ3</accession>
<feature type="transmembrane region" description="Helical" evidence="1">
    <location>
        <begin position="63"/>
        <end position="88"/>
    </location>
</feature>
<keyword evidence="3" id="KW-1185">Reference proteome</keyword>
<dbReference type="AlphaFoldDB" id="A0A521ATZ3"/>
<feature type="transmembrane region" description="Helical" evidence="1">
    <location>
        <begin position="32"/>
        <end position="51"/>
    </location>
</feature>
<proteinExistence type="predicted"/>
<feature type="transmembrane region" description="Helical" evidence="1">
    <location>
        <begin position="94"/>
        <end position="116"/>
    </location>
</feature>
<keyword evidence="1" id="KW-1133">Transmembrane helix</keyword>
<name>A0A521ATZ3_9SPHI</name>
<evidence type="ECO:0000313" key="3">
    <source>
        <dbReference type="Proteomes" id="UP000315971"/>
    </source>
</evidence>
<dbReference type="Proteomes" id="UP000315971">
    <property type="component" value="Unassembled WGS sequence"/>
</dbReference>
<reference evidence="2 3" key="1">
    <citation type="submission" date="2017-05" db="EMBL/GenBank/DDBJ databases">
        <authorList>
            <person name="Varghese N."/>
            <person name="Submissions S."/>
        </authorList>
    </citation>
    <scope>NUCLEOTIDE SEQUENCE [LARGE SCALE GENOMIC DNA]</scope>
    <source>
        <strain evidence="2 3">DSM 21342</strain>
    </source>
</reference>
<evidence type="ECO:0008006" key="4">
    <source>
        <dbReference type="Google" id="ProtNLM"/>
    </source>
</evidence>
<sequence length="128" mass="14869">MSFLKKYLPFIVLLAGLIFAFAQYQPELLHPYVWMFFAFFAVLNLSSYLLSSFGIKKGGESSVLLVLVSVVVKMLLTMTVALICIFMQLAGNKWLFISNFFILYFSFTAFEVYNLIYNLRDEKKIENR</sequence>
<evidence type="ECO:0000313" key="2">
    <source>
        <dbReference type="EMBL" id="SMO38201.1"/>
    </source>
</evidence>